<evidence type="ECO:0000313" key="2">
    <source>
        <dbReference type="Proteomes" id="UP000805649"/>
    </source>
</evidence>
<dbReference type="Proteomes" id="UP000805649">
    <property type="component" value="Unassembled WGS sequence"/>
</dbReference>
<protein>
    <submittedName>
        <fullName evidence="1">Exopolygalacturonase X</fullName>
    </submittedName>
</protein>
<name>A0ACC3ZGR7_COLTU</name>
<keyword evidence="2" id="KW-1185">Reference proteome</keyword>
<accession>A0ACC3ZGR7</accession>
<dbReference type="EMBL" id="VUJX02000001">
    <property type="protein sequence ID" value="KAL0943276.1"/>
    <property type="molecule type" value="Genomic_DNA"/>
</dbReference>
<reference evidence="1 2" key="1">
    <citation type="journal article" date="2020" name="Phytopathology">
        <title>Genome Sequence Resources of Colletotrichum truncatum, C. plurivorum, C. musicola, and C. sojae: Four Species Pathogenic to Soybean (Glycine max).</title>
        <authorList>
            <person name="Rogerio F."/>
            <person name="Boufleur T.R."/>
            <person name="Ciampi-Guillardi M."/>
            <person name="Sukno S.A."/>
            <person name="Thon M.R."/>
            <person name="Massola Junior N.S."/>
            <person name="Baroncelli R."/>
        </authorList>
    </citation>
    <scope>NUCLEOTIDE SEQUENCE [LARGE SCALE GENOMIC DNA]</scope>
    <source>
        <strain evidence="1 2">CMES1059</strain>
    </source>
</reference>
<sequence length="444" mass="48575">MQLPVTLAVAALASTVVQARDFIPRPDIQPGPIKPYKAIPKSTPRTKTCFVKPSCTKGRDDTPKIMAAMHECNNGGTIVLDSEYNVCSPMDLRFLKHVDIAITGTINFCDDVDHWLPLLFMYDYQFAASQWVIGGEDVNIYGAGVGTLNGNGQNWYDRFDTNRTLIRPILLLTDGLRGGSITGLKMRNSAKWHNLIMNSSDVLISDFDIYSRSTSSYEAKNLDGWDTYISDNIIIQNSPNSTNIIIQGLTCFGSHGISVGSLGQYPKSFDIVENVYIYNNTLNGAADSARIKVWPGAETDFQPDLAGGGGAGYVRNITYDGFYGTNNDNAIKIDQCYGEKNATRCAEFPSKMNISDIVFKNFAITTNSKNAPRAGDLICSGPGVSELRKKHCASDVLTGSIQTCKNIRADNITITVPGTQEQYWACRYVDESLLNLGGRGCVPA</sequence>
<proteinExistence type="predicted"/>
<comment type="caution">
    <text evidence="1">The sequence shown here is derived from an EMBL/GenBank/DDBJ whole genome shotgun (WGS) entry which is preliminary data.</text>
</comment>
<evidence type="ECO:0000313" key="1">
    <source>
        <dbReference type="EMBL" id="KAL0943276.1"/>
    </source>
</evidence>
<gene>
    <name evidence="1" type="ORF">CTRU02_201162</name>
</gene>
<organism evidence="1 2">
    <name type="scientific">Colletotrichum truncatum</name>
    <name type="common">Anthracnose fungus</name>
    <name type="synonym">Colletotrichum capsici</name>
    <dbReference type="NCBI Taxonomy" id="5467"/>
    <lineage>
        <taxon>Eukaryota</taxon>
        <taxon>Fungi</taxon>
        <taxon>Dikarya</taxon>
        <taxon>Ascomycota</taxon>
        <taxon>Pezizomycotina</taxon>
        <taxon>Sordariomycetes</taxon>
        <taxon>Hypocreomycetidae</taxon>
        <taxon>Glomerellales</taxon>
        <taxon>Glomerellaceae</taxon>
        <taxon>Colletotrichum</taxon>
        <taxon>Colletotrichum truncatum species complex</taxon>
    </lineage>
</organism>